<gene>
    <name evidence="1" type="ORF">ERS852397_01902</name>
</gene>
<protein>
    <submittedName>
        <fullName evidence="1">Uncharacterized protein</fullName>
    </submittedName>
</protein>
<evidence type="ECO:0000313" key="1">
    <source>
        <dbReference type="EMBL" id="CUO37256.1"/>
    </source>
</evidence>
<dbReference type="STRING" id="338188.ERS852397_01902"/>
<evidence type="ECO:0000313" key="2">
    <source>
        <dbReference type="Proteomes" id="UP000095517"/>
    </source>
</evidence>
<proteinExistence type="predicted"/>
<dbReference type="Proteomes" id="UP000095517">
    <property type="component" value="Unassembled WGS sequence"/>
</dbReference>
<reference evidence="1 2" key="1">
    <citation type="submission" date="2015-09" db="EMBL/GenBank/DDBJ databases">
        <authorList>
            <consortium name="Pathogen Informatics"/>
        </authorList>
    </citation>
    <scope>NUCLEOTIDE SEQUENCE [LARGE SCALE GENOMIC DNA]</scope>
    <source>
        <strain evidence="1 2">2789STDY5608840</strain>
    </source>
</reference>
<accession>A0A174EL09</accession>
<sequence>MKPVDKFSIQYSELLEYIYPVTQEYFPDFDYDEETGQAYMLPSQTPDTFKGRYNRGILKGRFSIDAYLQNRELQDLLTTLDLDAEKFWYLLLFCYDCSWGKCMEGIEIKESPKEQIEKLVNAISEDYKRDTPFGAVFKSPICITLKIGRKNIVIDNKTAIASIAKFCADGLETVNSDQMNTGNVDLSNPHTESFSVFAYYFSQMIITALNYQEQVKEKRKKGANMSDKEKTLISHLLYFTGIVSNESVLVDNDYLKSLLKQYKDKDIRSLNAFYH</sequence>
<dbReference type="RefSeq" id="WP_055278984.1">
    <property type="nucleotide sequence ID" value="NZ_CABIXA010000008.1"/>
</dbReference>
<dbReference type="AlphaFoldDB" id="A0A174EL09"/>
<name>A0A174EL09_9BACE</name>
<organism evidence="1 2">
    <name type="scientific">Bacteroides finegoldii</name>
    <dbReference type="NCBI Taxonomy" id="338188"/>
    <lineage>
        <taxon>Bacteria</taxon>
        <taxon>Pseudomonadati</taxon>
        <taxon>Bacteroidota</taxon>
        <taxon>Bacteroidia</taxon>
        <taxon>Bacteroidales</taxon>
        <taxon>Bacteroidaceae</taxon>
        <taxon>Bacteroides</taxon>
    </lineage>
</organism>
<dbReference type="EMBL" id="CYZH01000008">
    <property type="protein sequence ID" value="CUO37256.1"/>
    <property type="molecule type" value="Genomic_DNA"/>
</dbReference>